<evidence type="ECO:0000259" key="1">
    <source>
        <dbReference type="PROSITE" id="PS50943"/>
    </source>
</evidence>
<dbReference type="Proteomes" id="UP000016584">
    <property type="component" value="Unassembled WGS sequence"/>
</dbReference>
<dbReference type="Pfam" id="PF12844">
    <property type="entry name" value="HTH_19"/>
    <property type="match status" value="1"/>
</dbReference>
<dbReference type="GO" id="GO:0003677">
    <property type="term" value="F:DNA binding"/>
    <property type="evidence" value="ECO:0007669"/>
    <property type="project" value="InterPro"/>
</dbReference>
<dbReference type="SUPFAM" id="SSF47413">
    <property type="entry name" value="lambda repressor-like DNA-binding domains"/>
    <property type="match status" value="1"/>
</dbReference>
<dbReference type="CDD" id="cd00093">
    <property type="entry name" value="HTH_XRE"/>
    <property type="match status" value="1"/>
</dbReference>
<keyword evidence="3" id="KW-1185">Reference proteome</keyword>
<dbReference type="OrthoDB" id="716609at2"/>
<sequence>MIDNRIDLVVLFRKAGKNIAALRNIRKLSLEKLASELKITIDQLKAIEEGEDINLSLGKFVEIANYFNCTLQQILDLQIYQVLNHSQYIAGGDRDVHYTNELKGGYEVYTNYLKDEIQELKAEIATLKKN</sequence>
<gene>
    <name evidence="2" type="ORF">M472_20925</name>
</gene>
<evidence type="ECO:0000313" key="3">
    <source>
        <dbReference type="Proteomes" id="UP000016584"/>
    </source>
</evidence>
<dbReference type="RefSeq" id="WP_021068345.1">
    <property type="nucleotide sequence ID" value="NZ_ATDL01000002.1"/>
</dbReference>
<dbReference type="EMBL" id="ATDL01000002">
    <property type="protein sequence ID" value="ERJ61219.1"/>
    <property type="molecule type" value="Genomic_DNA"/>
</dbReference>
<protein>
    <recommendedName>
        <fullName evidence="1">HTH cro/C1-type domain-containing protein</fullName>
    </recommendedName>
</protein>
<dbReference type="SMART" id="SM00530">
    <property type="entry name" value="HTH_XRE"/>
    <property type="match status" value="1"/>
</dbReference>
<feature type="domain" description="HTH cro/C1-type" evidence="1">
    <location>
        <begin position="19"/>
        <end position="74"/>
    </location>
</feature>
<comment type="caution">
    <text evidence="2">The sequence shown here is derived from an EMBL/GenBank/DDBJ whole genome shotgun (WGS) entry which is preliminary data.</text>
</comment>
<dbReference type="InterPro" id="IPR010982">
    <property type="entry name" value="Lambda_DNA-bd_dom_sf"/>
</dbReference>
<name>U2J8G0_9SPHI</name>
<dbReference type="PROSITE" id="PS50943">
    <property type="entry name" value="HTH_CROC1"/>
    <property type="match status" value="1"/>
</dbReference>
<proteinExistence type="predicted"/>
<dbReference type="Gene3D" id="1.10.260.40">
    <property type="entry name" value="lambda repressor-like DNA-binding domains"/>
    <property type="match status" value="1"/>
</dbReference>
<dbReference type="AlphaFoldDB" id="U2J8G0"/>
<dbReference type="PATRIC" id="fig|1346330.5.peg.148"/>
<evidence type="ECO:0000313" key="2">
    <source>
        <dbReference type="EMBL" id="ERJ61219.1"/>
    </source>
</evidence>
<reference evidence="2 3" key="1">
    <citation type="journal article" date="2013" name="Genome Announc.">
        <title>The Draft Genome Sequence of Sphingomonas paucimobilis Strain HER1398 (Proteobacteria), Host to the Giant PAU Phage, Indicates That It Is a Member of the Genus Sphingobacterium (Bacteroidetes).</title>
        <authorList>
            <person name="White R.A.III."/>
            <person name="Suttle C.A."/>
        </authorList>
    </citation>
    <scope>NUCLEOTIDE SEQUENCE [LARGE SCALE GENOMIC DNA]</scope>
    <source>
        <strain evidence="2 3">HER1398</strain>
    </source>
</reference>
<dbReference type="InterPro" id="IPR001387">
    <property type="entry name" value="Cro/C1-type_HTH"/>
</dbReference>
<organism evidence="2 3">
    <name type="scientific">Sphingobacterium paucimobilis HER1398</name>
    <dbReference type="NCBI Taxonomy" id="1346330"/>
    <lineage>
        <taxon>Bacteria</taxon>
        <taxon>Pseudomonadati</taxon>
        <taxon>Bacteroidota</taxon>
        <taxon>Sphingobacteriia</taxon>
        <taxon>Sphingobacteriales</taxon>
        <taxon>Sphingobacteriaceae</taxon>
        <taxon>Sphingobacterium</taxon>
    </lineage>
</organism>
<accession>U2J8G0</accession>